<dbReference type="AlphaFoldDB" id="A0A4R0XFV4"/>
<organism evidence="1 2">
    <name type="scientific">Paraburkholderia steynii</name>
    <dbReference type="NCBI Taxonomy" id="1245441"/>
    <lineage>
        <taxon>Bacteria</taxon>
        <taxon>Pseudomonadati</taxon>
        <taxon>Pseudomonadota</taxon>
        <taxon>Betaproteobacteria</taxon>
        <taxon>Burkholderiales</taxon>
        <taxon>Burkholderiaceae</taxon>
        <taxon>Paraburkholderia</taxon>
    </lineage>
</organism>
<comment type="caution">
    <text evidence="1">The sequence shown here is derived from an EMBL/GenBank/DDBJ whole genome shotgun (WGS) entry which is preliminary data.</text>
</comment>
<name>A0A4R0XFV4_9BURK</name>
<gene>
    <name evidence="1" type="ORF">BZM27_24230</name>
</gene>
<accession>A0A4R0XFV4</accession>
<reference evidence="1 2" key="1">
    <citation type="submission" date="2017-02" db="EMBL/GenBank/DDBJ databases">
        <title>Paraburkholderia sophoroidis sp. nov. and Paraburkholderia steynii sp. nov. rhizobial symbionts of the fynbos legume Hypocalyptus sophoroides.</title>
        <authorList>
            <person name="Steenkamp E.T."/>
            <person name="Beukes C.W."/>
            <person name="Van Zyl E."/>
            <person name="Avontuur J."/>
            <person name="Chan W.Y."/>
            <person name="Hassen A."/>
            <person name="Palmer M."/>
            <person name="Mthombeni L."/>
            <person name="Phalane F."/>
            <person name="Sereme K."/>
            <person name="Venter S.N."/>
        </authorList>
    </citation>
    <scope>NUCLEOTIDE SEQUENCE [LARGE SCALE GENOMIC DNA]</scope>
    <source>
        <strain evidence="1 2">HC1.1ba</strain>
    </source>
</reference>
<sequence length="109" mass="12142">MAMLRRQPDLAAVLPMYIGSTGWPRRYRQWSQSVVSVSGTLISIVADTALKGRGVRVPYTHVSGCRGAIGRLADDRSGTRRRHRYRQAQSESTDIAAATQNWTIRMPSP</sequence>
<evidence type="ECO:0000313" key="2">
    <source>
        <dbReference type="Proteomes" id="UP000294200"/>
    </source>
</evidence>
<proteinExistence type="predicted"/>
<dbReference type="Proteomes" id="UP000294200">
    <property type="component" value="Unassembled WGS sequence"/>
</dbReference>
<evidence type="ECO:0000313" key="1">
    <source>
        <dbReference type="EMBL" id="TCG06720.1"/>
    </source>
</evidence>
<protein>
    <submittedName>
        <fullName evidence="1">Uncharacterized protein</fullName>
    </submittedName>
</protein>
<dbReference type="EMBL" id="MWML01000094">
    <property type="protein sequence ID" value="TCG06720.1"/>
    <property type="molecule type" value="Genomic_DNA"/>
</dbReference>
<keyword evidence="2" id="KW-1185">Reference proteome</keyword>